<gene>
    <name evidence="1" type="ORF">VFH_I023640</name>
</gene>
<proteinExistence type="predicted"/>
<dbReference type="AlphaFoldDB" id="A0AAV0Z3H7"/>
<accession>A0AAV0Z3H7</accession>
<dbReference type="Gene3D" id="2.40.70.10">
    <property type="entry name" value="Acid Proteases"/>
    <property type="match status" value="1"/>
</dbReference>
<dbReference type="Proteomes" id="UP001157006">
    <property type="component" value="Chromosome 1S"/>
</dbReference>
<reference evidence="1 2" key="1">
    <citation type="submission" date="2023-01" db="EMBL/GenBank/DDBJ databases">
        <authorList>
            <person name="Kreplak J."/>
        </authorList>
    </citation>
    <scope>NUCLEOTIDE SEQUENCE [LARGE SCALE GENOMIC DNA]</scope>
</reference>
<dbReference type="EMBL" id="OX451735">
    <property type="protein sequence ID" value="CAI8592118.1"/>
    <property type="molecule type" value="Genomic_DNA"/>
</dbReference>
<evidence type="ECO:0000313" key="2">
    <source>
        <dbReference type="Proteomes" id="UP001157006"/>
    </source>
</evidence>
<dbReference type="PANTHER" id="PTHR33067">
    <property type="entry name" value="RNA-DIRECTED DNA POLYMERASE-RELATED"/>
    <property type="match status" value="1"/>
</dbReference>
<protein>
    <submittedName>
        <fullName evidence="1">Uncharacterized protein</fullName>
    </submittedName>
</protein>
<name>A0AAV0Z3H7_VICFA</name>
<keyword evidence="2" id="KW-1185">Reference proteome</keyword>
<evidence type="ECO:0000313" key="1">
    <source>
        <dbReference type="EMBL" id="CAI8592118.1"/>
    </source>
</evidence>
<sequence length="238" mass="27190">MGREEISLGVISLHEALDADTYSWDPRLGINNERLTPTEDPNDPPTSTLQMTGNTCRTQVGKVNNVLIHVRNHSFNVDCVMLDIDMKADLEISFILGRHFMKMVRMLINIDKGEFKAKIKDHDISYKMAYGRSKTLRKRQSTNIDSYVVQYDEHRFKSVMYEQFYTELEDLLGGLQLPVKGETDLLLVLESNFALSAPYLPSHGKCEKRCVPKILTPSTRASNLWSLKRFQKSNLSGC</sequence>
<organism evidence="1 2">
    <name type="scientific">Vicia faba</name>
    <name type="common">Broad bean</name>
    <name type="synonym">Faba vulgaris</name>
    <dbReference type="NCBI Taxonomy" id="3906"/>
    <lineage>
        <taxon>Eukaryota</taxon>
        <taxon>Viridiplantae</taxon>
        <taxon>Streptophyta</taxon>
        <taxon>Embryophyta</taxon>
        <taxon>Tracheophyta</taxon>
        <taxon>Spermatophyta</taxon>
        <taxon>Magnoliopsida</taxon>
        <taxon>eudicotyledons</taxon>
        <taxon>Gunneridae</taxon>
        <taxon>Pentapetalae</taxon>
        <taxon>rosids</taxon>
        <taxon>fabids</taxon>
        <taxon>Fabales</taxon>
        <taxon>Fabaceae</taxon>
        <taxon>Papilionoideae</taxon>
        <taxon>50 kb inversion clade</taxon>
        <taxon>NPAAA clade</taxon>
        <taxon>Hologalegina</taxon>
        <taxon>IRL clade</taxon>
        <taxon>Fabeae</taxon>
        <taxon>Vicia</taxon>
    </lineage>
</organism>
<dbReference type="InterPro" id="IPR021109">
    <property type="entry name" value="Peptidase_aspartic_dom_sf"/>
</dbReference>